<feature type="chain" id="PRO_5026862772" description="DUF6265 domain-containing protein" evidence="1">
    <location>
        <begin position="19"/>
        <end position="157"/>
    </location>
</feature>
<accession>A0A6N9HE06</accession>
<evidence type="ECO:0000313" key="4">
    <source>
        <dbReference type="Proteomes" id="UP000448575"/>
    </source>
</evidence>
<organism evidence="3 4">
    <name type="scientific">Pseudoduganella guangdongensis</name>
    <dbReference type="NCBI Taxonomy" id="2692179"/>
    <lineage>
        <taxon>Bacteria</taxon>
        <taxon>Pseudomonadati</taxon>
        <taxon>Pseudomonadota</taxon>
        <taxon>Betaproteobacteria</taxon>
        <taxon>Burkholderiales</taxon>
        <taxon>Oxalobacteraceae</taxon>
        <taxon>Telluria group</taxon>
        <taxon>Pseudoduganella</taxon>
    </lineage>
</organism>
<feature type="domain" description="DUF6265" evidence="2">
    <location>
        <begin position="27"/>
        <end position="134"/>
    </location>
</feature>
<keyword evidence="4" id="KW-1185">Reference proteome</keyword>
<dbReference type="RefSeq" id="WP_161024280.1">
    <property type="nucleotide sequence ID" value="NZ_WWCJ01000002.1"/>
</dbReference>
<proteinExistence type="predicted"/>
<dbReference type="Pfam" id="PF19780">
    <property type="entry name" value="DUF6265"/>
    <property type="match status" value="1"/>
</dbReference>
<protein>
    <recommendedName>
        <fullName evidence="2">DUF6265 domain-containing protein</fullName>
    </recommendedName>
</protein>
<name>A0A6N9HE06_9BURK</name>
<reference evidence="3 4" key="1">
    <citation type="submission" date="2019-12" db="EMBL/GenBank/DDBJ databases">
        <title>Novel species isolated from a subtropical stream in China.</title>
        <authorList>
            <person name="Lu H."/>
        </authorList>
    </citation>
    <scope>NUCLEOTIDE SEQUENCE [LARGE SCALE GENOMIC DNA]</scope>
    <source>
        <strain evidence="3 4">DS3</strain>
    </source>
</reference>
<dbReference type="AlphaFoldDB" id="A0A6N9HE06"/>
<evidence type="ECO:0000313" key="3">
    <source>
        <dbReference type="EMBL" id="MYN01273.1"/>
    </source>
</evidence>
<feature type="signal peptide" evidence="1">
    <location>
        <begin position="1"/>
        <end position="18"/>
    </location>
</feature>
<evidence type="ECO:0000259" key="2">
    <source>
        <dbReference type="Pfam" id="PF19780"/>
    </source>
</evidence>
<evidence type="ECO:0000256" key="1">
    <source>
        <dbReference type="SAM" id="SignalP"/>
    </source>
</evidence>
<sequence length="157" mass="17399">MRKQFFCALLLASAGVIAQEAPVNKLSWLAGCWSHTGAEPGSMEMWSLPAGGTMLGIARTIKNGKTVEWEHTMIRETEPGKWSYVAKPSRQPEATFPIKSLSDSAVVFENPQHDFPQRIIYQRNGTDGLKARIEGVSKGKEKAFDYPMTRTQCPAGR</sequence>
<comment type="caution">
    <text evidence="3">The sequence shown here is derived from an EMBL/GenBank/DDBJ whole genome shotgun (WGS) entry which is preliminary data.</text>
</comment>
<dbReference type="Proteomes" id="UP000448575">
    <property type="component" value="Unassembled WGS sequence"/>
</dbReference>
<dbReference type="EMBL" id="WWCJ01000002">
    <property type="protein sequence ID" value="MYN01273.1"/>
    <property type="molecule type" value="Genomic_DNA"/>
</dbReference>
<gene>
    <name evidence="3" type="ORF">GTP41_04080</name>
</gene>
<keyword evidence="1" id="KW-0732">Signal</keyword>
<dbReference type="InterPro" id="IPR046232">
    <property type="entry name" value="DUF6265"/>
</dbReference>